<accession>A0A9P5TS73</accession>
<comment type="caution">
    <text evidence="2">The sequence shown here is derived from an EMBL/GenBank/DDBJ whole genome shotgun (WGS) entry which is preliminary data.</text>
</comment>
<name>A0A9P5TS73_GYMJU</name>
<keyword evidence="3" id="KW-1185">Reference proteome</keyword>
<organism evidence="2 3">
    <name type="scientific">Gymnopilus junonius</name>
    <name type="common">Spectacular rustgill mushroom</name>
    <name type="synonym">Gymnopilus spectabilis subsp. junonius</name>
    <dbReference type="NCBI Taxonomy" id="109634"/>
    <lineage>
        <taxon>Eukaryota</taxon>
        <taxon>Fungi</taxon>
        <taxon>Dikarya</taxon>
        <taxon>Basidiomycota</taxon>
        <taxon>Agaricomycotina</taxon>
        <taxon>Agaricomycetes</taxon>
        <taxon>Agaricomycetidae</taxon>
        <taxon>Agaricales</taxon>
        <taxon>Agaricineae</taxon>
        <taxon>Hymenogastraceae</taxon>
        <taxon>Gymnopilus</taxon>
    </lineage>
</organism>
<dbReference type="EMBL" id="JADNYJ010000007">
    <property type="protein sequence ID" value="KAF8910113.1"/>
    <property type="molecule type" value="Genomic_DNA"/>
</dbReference>
<evidence type="ECO:0000313" key="3">
    <source>
        <dbReference type="Proteomes" id="UP000724874"/>
    </source>
</evidence>
<reference evidence="2" key="1">
    <citation type="submission" date="2020-11" db="EMBL/GenBank/DDBJ databases">
        <authorList>
            <consortium name="DOE Joint Genome Institute"/>
            <person name="Ahrendt S."/>
            <person name="Riley R."/>
            <person name="Andreopoulos W."/>
            <person name="LaButti K."/>
            <person name="Pangilinan J."/>
            <person name="Ruiz-duenas F.J."/>
            <person name="Barrasa J.M."/>
            <person name="Sanchez-Garcia M."/>
            <person name="Camarero S."/>
            <person name="Miyauchi S."/>
            <person name="Serrano A."/>
            <person name="Linde D."/>
            <person name="Babiker R."/>
            <person name="Drula E."/>
            <person name="Ayuso-Fernandez I."/>
            <person name="Pacheco R."/>
            <person name="Padilla G."/>
            <person name="Ferreira P."/>
            <person name="Barriuso J."/>
            <person name="Kellner H."/>
            <person name="Castanera R."/>
            <person name="Alfaro M."/>
            <person name="Ramirez L."/>
            <person name="Pisabarro A.G."/>
            <person name="Kuo A."/>
            <person name="Tritt A."/>
            <person name="Lipzen A."/>
            <person name="He G."/>
            <person name="Yan M."/>
            <person name="Ng V."/>
            <person name="Cullen D."/>
            <person name="Martin F."/>
            <person name="Rosso M.-N."/>
            <person name="Henrissat B."/>
            <person name="Hibbett D."/>
            <person name="Martinez A.T."/>
            <person name="Grigoriev I.V."/>
        </authorList>
    </citation>
    <scope>NUCLEOTIDE SEQUENCE</scope>
    <source>
        <strain evidence="2">AH 44721</strain>
    </source>
</reference>
<gene>
    <name evidence="2" type="ORF">CPB84DRAFT_1764645</name>
</gene>
<sequence length="174" mass="19743">MIQQQGRITLQNTNIGLHHFAYTDQKLPAESKTSQCAEVEIYILESKPENSRAKRKLGSLDNENNNAHYKPPLFSLFETKTGSADKRAIEPFHLSLRKYEKLVGFKALTWTQSTGISQRQNGGIYGSIQELAWTMSRGKTGRASKRLAPSTSSDDENFPSSKGMYWDNRSERRI</sequence>
<proteinExistence type="predicted"/>
<protein>
    <submittedName>
        <fullName evidence="2">Uncharacterized protein</fullName>
    </submittedName>
</protein>
<evidence type="ECO:0000313" key="2">
    <source>
        <dbReference type="EMBL" id="KAF8910113.1"/>
    </source>
</evidence>
<dbReference type="AlphaFoldDB" id="A0A9P5TS73"/>
<evidence type="ECO:0000256" key="1">
    <source>
        <dbReference type="SAM" id="MobiDB-lite"/>
    </source>
</evidence>
<feature type="region of interest" description="Disordered" evidence="1">
    <location>
        <begin position="140"/>
        <end position="174"/>
    </location>
</feature>
<dbReference type="Proteomes" id="UP000724874">
    <property type="component" value="Unassembled WGS sequence"/>
</dbReference>